<feature type="transmembrane region" description="Helical" evidence="11">
    <location>
        <begin position="378"/>
        <end position="399"/>
    </location>
</feature>
<dbReference type="Pfam" id="PF03798">
    <property type="entry name" value="TRAM_LAG1_CLN8"/>
    <property type="match status" value="1"/>
</dbReference>
<name>A0A9P5AGS7_9HYPO</name>
<dbReference type="InterPro" id="IPR036291">
    <property type="entry name" value="NAD(P)-bd_dom_sf"/>
</dbReference>
<feature type="transmembrane region" description="Helical" evidence="11">
    <location>
        <begin position="458"/>
        <end position="480"/>
    </location>
</feature>
<dbReference type="Pfam" id="PF08240">
    <property type="entry name" value="ADH_N"/>
    <property type="match status" value="1"/>
</dbReference>
<comment type="cofactor">
    <cofactor evidence="1">
        <name>Zn(2+)</name>
        <dbReference type="ChEBI" id="CHEBI:29105"/>
    </cofactor>
</comment>
<dbReference type="SUPFAM" id="SSF51735">
    <property type="entry name" value="NAD(P)-binding Rossmann-fold domains"/>
    <property type="match status" value="1"/>
</dbReference>
<dbReference type="InterPro" id="IPR013149">
    <property type="entry name" value="ADH-like_C"/>
</dbReference>
<evidence type="ECO:0000256" key="5">
    <source>
        <dbReference type="ARBA" id="ARBA00022723"/>
    </source>
</evidence>
<dbReference type="InterPro" id="IPR020843">
    <property type="entry name" value="ER"/>
</dbReference>
<evidence type="ECO:0000313" key="13">
    <source>
        <dbReference type="EMBL" id="KAF4338424.1"/>
    </source>
</evidence>
<reference evidence="13" key="2">
    <citation type="submission" date="2020-02" db="EMBL/GenBank/DDBJ databases">
        <title>Identification and distribution of gene clusters putatively required for synthesis of sphingolipid metabolism inhibitors in phylogenetically diverse species of the filamentous fungus Fusarium.</title>
        <authorList>
            <person name="Kim H.-S."/>
            <person name="Busman M."/>
            <person name="Brown D.W."/>
            <person name="Divon H."/>
            <person name="Uhlig S."/>
            <person name="Proctor R.H."/>
        </authorList>
    </citation>
    <scope>NUCLEOTIDE SEQUENCE</scope>
    <source>
        <strain evidence="13">NRRL 25174</strain>
    </source>
</reference>
<feature type="transmembrane region" description="Helical" evidence="11">
    <location>
        <begin position="420"/>
        <end position="438"/>
    </location>
</feature>
<organism evidence="13 14">
    <name type="scientific">Fusarium beomiforme</name>
    <dbReference type="NCBI Taxonomy" id="44412"/>
    <lineage>
        <taxon>Eukaryota</taxon>
        <taxon>Fungi</taxon>
        <taxon>Dikarya</taxon>
        <taxon>Ascomycota</taxon>
        <taxon>Pezizomycotina</taxon>
        <taxon>Sordariomycetes</taxon>
        <taxon>Hypocreomycetidae</taxon>
        <taxon>Hypocreales</taxon>
        <taxon>Nectriaceae</taxon>
        <taxon>Fusarium</taxon>
        <taxon>Fusarium burgessii species complex</taxon>
    </lineage>
</organism>
<dbReference type="InterPro" id="IPR013154">
    <property type="entry name" value="ADH-like_N"/>
</dbReference>
<evidence type="ECO:0000256" key="8">
    <source>
        <dbReference type="ARBA" id="ARBA00023002"/>
    </source>
</evidence>
<dbReference type="AlphaFoldDB" id="A0A9P5AGS7"/>
<keyword evidence="6" id="KW-0862">Zinc</keyword>
<dbReference type="GO" id="GO:0046872">
    <property type="term" value="F:metal ion binding"/>
    <property type="evidence" value="ECO:0007669"/>
    <property type="project" value="UniProtKB-KW"/>
</dbReference>
<dbReference type="EMBL" id="PVQB02000347">
    <property type="protein sequence ID" value="KAF4338424.1"/>
    <property type="molecule type" value="Genomic_DNA"/>
</dbReference>
<feature type="domain" description="TLC" evidence="12">
    <location>
        <begin position="414"/>
        <end position="652"/>
    </location>
</feature>
<dbReference type="OrthoDB" id="256333at2759"/>
<evidence type="ECO:0000256" key="9">
    <source>
        <dbReference type="ARBA" id="ARBA00023136"/>
    </source>
</evidence>
<evidence type="ECO:0000256" key="11">
    <source>
        <dbReference type="SAM" id="Phobius"/>
    </source>
</evidence>
<dbReference type="GO" id="GO:0016020">
    <property type="term" value="C:membrane"/>
    <property type="evidence" value="ECO:0007669"/>
    <property type="project" value="UniProtKB-SubCell"/>
</dbReference>
<comment type="subcellular location">
    <subcellularLocation>
        <location evidence="2">Membrane</location>
        <topology evidence="2">Multi-pass membrane protein</topology>
    </subcellularLocation>
</comment>
<evidence type="ECO:0000256" key="2">
    <source>
        <dbReference type="ARBA" id="ARBA00004141"/>
    </source>
</evidence>
<dbReference type="PANTHER" id="PTHR42940">
    <property type="entry name" value="ALCOHOL DEHYDROGENASE 1-RELATED"/>
    <property type="match status" value="1"/>
</dbReference>
<evidence type="ECO:0000256" key="3">
    <source>
        <dbReference type="ARBA" id="ARBA00008072"/>
    </source>
</evidence>
<gene>
    <name evidence="13" type="ORF">FBEOM_7693</name>
</gene>
<keyword evidence="8" id="KW-0560">Oxidoreductase</keyword>
<dbReference type="PROSITE" id="PS50922">
    <property type="entry name" value="TLC"/>
    <property type="match status" value="1"/>
</dbReference>
<dbReference type="InterPro" id="IPR006634">
    <property type="entry name" value="TLC-dom"/>
</dbReference>
<dbReference type="SUPFAM" id="SSF50129">
    <property type="entry name" value="GroES-like"/>
    <property type="match status" value="1"/>
</dbReference>
<feature type="transmembrane region" description="Helical" evidence="11">
    <location>
        <begin position="624"/>
        <end position="644"/>
    </location>
</feature>
<dbReference type="SMART" id="SM00724">
    <property type="entry name" value="TLC"/>
    <property type="match status" value="1"/>
</dbReference>
<evidence type="ECO:0000259" key="12">
    <source>
        <dbReference type="PROSITE" id="PS50922"/>
    </source>
</evidence>
<comment type="similarity">
    <text evidence="3">Belongs to the zinc-containing alcohol dehydrogenase family.</text>
</comment>
<evidence type="ECO:0000256" key="6">
    <source>
        <dbReference type="ARBA" id="ARBA00022833"/>
    </source>
</evidence>
<dbReference type="Proteomes" id="UP000730481">
    <property type="component" value="Unassembled WGS sequence"/>
</dbReference>
<comment type="caution">
    <text evidence="13">The sequence shown here is derived from an EMBL/GenBank/DDBJ whole genome shotgun (WGS) entry which is preliminary data.</text>
</comment>
<reference evidence="13" key="1">
    <citation type="journal article" date="2017" name="Mycologia">
        <title>Fusarium algeriense, sp. nov., a novel toxigenic crown rot pathogen of durum wheat from Algeria is nested in the Fusarium burgessii species complex.</title>
        <authorList>
            <person name="Laraba I."/>
            <person name="Keddad A."/>
            <person name="Boureghda H."/>
            <person name="Abdallah N."/>
            <person name="Vaughan M.M."/>
            <person name="Proctor R.H."/>
            <person name="Busman M."/>
            <person name="O'Donnell K."/>
        </authorList>
    </citation>
    <scope>NUCLEOTIDE SEQUENCE</scope>
    <source>
        <strain evidence="13">NRRL 25174</strain>
    </source>
</reference>
<accession>A0A9P5AGS7</accession>
<dbReference type="Gene3D" id="3.40.50.720">
    <property type="entry name" value="NAD(P)-binding Rossmann-like Domain"/>
    <property type="match status" value="1"/>
</dbReference>
<dbReference type="Pfam" id="PF00107">
    <property type="entry name" value="ADH_zinc_N"/>
    <property type="match status" value="1"/>
</dbReference>
<dbReference type="SMART" id="SM00829">
    <property type="entry name" value="PKS_ER"/>
    <property type="match status" value="1"/>
</dbReference>
<keyword evidence="4 10" id="KW-0812">Transmembrane</keyword>
<proteinExistence type="inferred from homology"/>
<protein>
    <submittedName>
        <fullName evidence="13">Sphingosine n-acyltransferase lag1</fullName>
    </submittedName>
</protein>
<dbReference type="InterPro" id="IPR011032">
    <property type="entry name" value="GroES-like_sf"/>
</dbReference>
<dbReference type="PANTHER" id="PTHR42940:SF8">
    <property type="entry name" value="VACUOLAR PROTEIN SORTING-ASSOCIATED PROTEIN 11"/>
    <property type="match status" value="1"/>
</dbReference>
<keyword evidence="14" id="KW-1185">Reference proteome</keyword>
<keyword evidence="9 10" id="KW-0472">Membrane</keyword>
<keyword evidence="5" id="KW-0479">Metal-binding</keyword>
<evidence type="ECO:0000256" key="7">
    <source>
        <dbReference type="ARBA" id="ARBA00022989"/>
    </source>
</evidence>
<feature type="transmembrane region" description="Helical" evidence="11">
    <location>
        <begin position="329"/>
        <end position="350"/>
    </location>
</feature>
<evidence type="ECO:0000256" key="1">
    <source>
        <dbReference type="ARBA" id="ARBA00001947"/>
    </source>
</evidence>
<evidence type="ECO:0000256" key="4">
    <source>
        <dbReference type="ARBA" id="ARBA00022692"/>
    </source>
</evidence>
<dbReference type="GO" id="GO:0004022">
    <property type="term" value="F:alcohol dehydrogenase (NAD+) activity"/>
    <property type="evidence" value="ECO:0007669"/>
    <property type="project" value="TreeGrafter"/>
</dbReference>
<dbReference type="GO" id="GO:0005737">
    <property type="term" value="C:cytoplasm"/>
    <property type="evidence" value="ECO:0007669"/>
    <property type="project" value="TreeGrafter"/>
</dbReference>
<evidence type="ECO:0000313" key="14">
    <source>
        <dbReference type="Proteomes" id="UP000730481"/>
    </source>
</evidence>
<evidence type="ECO:0000256" key="10">
    <source>
        <dbReference type="PROSITE-ProRule" id="PRU00205"/>
    </source>
</evidence>
<sequence length="719" mass="79743">MKAIQMKEFNTPYSVSDVDEPRPKPHQLLVQIKAGGFGHTDCMALENAFGSKLPYNGSHEPAGVVVEVGPEVQSFSVGDRVGCLNFDSCCGKCPDCKAGRPIYCDNPLMKGIATDGAWAEYMAADARFIVKLPDTLDFSTAACMMCAEITVYGGIKRAQVPTGGSIGIFGIGGLGHIGTQLAKAMGYQVAAIDVKQDALDLVSSYALKPDICIVSTDPAEASMDKITDVIRGDYPGLDATIIATDAPPAFDLAAKLTRKHGTMVLLGQPEKGITLSYQNVIFRDLKLIGSLVADRGETEELLDLVVKHSIQVKIKEWKPEDAEKMRQEYLAGICLVLLTPLFIAQCNSLTRPFTTKLTSLSYFDESTGEYGVGFDDNYVVAVLIVVLTGLRDATMRFVLDPVAAAWGLGRAKSMRFKEQAWMVLYYSTCWSVGMYIYATSEYWLNLEGMWTKWPNREVSSLMKIYMLGQLAFWLQQMIVIKIEKRRKDYLELLAHHIVTIALVYGSYRYGLTRVGNVVLVLMDLNDIILSTAKCLKYLKLQSLCDFAFGCFVVSWVLCRHIAFPMVCWSVYAHGLDIAGPRCFTGSGRSIIGPQEVPTNGYFYILEPLIYTNGRVCWDGTIKTLFLSGLLFLEGLMVFWFVMIVKLITKILRGGNVEDTRSDDEDEECEAGLLEADVDAEKLQFPNQYSRLGRATSSVFQSEDRKGCLDRIGCEQRISR</sequence>
<keyword evidence="7 11" id="KW-1133">Transmembrane helix</keyword>
<dbReference type="Gene3D" id="3.90.180.10">
    <property type="entry name" value="Medium-chain alcohol dehydrogenases, catalytic domain"/>
    <property type="match status" value="1"/>
</dbReference>